<dbReference type="AlphaFoldDB" id="A0AAD7JVR6"/>
<evidence type="ECO:0000259" key="1">
    <source>
        <dbReference type="Pfam" id="PF07883"/>
    </source>
</evidence>
<accession>A0AAD7JVR6</accession>
<dbReference type="SUPFAM" id="SSF51182">
    <property type="entry name" value="RmlC-like cupins"/>
    <property type="match status" value="1"/>
</dbReference>
<dbReference type="InterPro" id="IPR014710">
    <property type="entry name" value="RmlC-like_jellyroll"/>
</dbReference>
<proteinExistence type="predicted"/>
<comment type="caution">
    <text evidence="2">The sequence shown here is derived from an EMBL/GenBank/DDBJ whole genome shotgun (WGS) entry which is preliminary data.</text>
</comment>
<reference evidence="2" key="1">
    <citation type="submission" date="2023-03" db="EMBL/GenBank/DDBJ databases">
        <title>Massive genome expansion in bonnet fungi (Mycena s.s.) driven by repeated elements and novel gene families across ecological guilds.</title>
        <authorList>
            <consortium name="Lawrence Berkeley National Laboratory"/>
            <person name="Harder C.B."/>
            <person name="Miyauchi S."/>
            <person name="Viragh M."/>
            <person name="Kuo A."/>
            <person name="Thoen E."/>
            <person name="Andreopoulos B."/>
            <person name="Lu D."/>
            <person name="Skrede I."/>
            <person name="Drula E."/>
            <person name="Henrissat B."/>
            <person name="Morin E."/>
            <person name="Kohler A."/>
            <person name="Barry K."/>
            <person name="LaButti K."/>
            <person name="Morin E."/>
            <person name="Salamov A."/>
            <person name="Lipzen A."/>
            <person name="Mereny Z."/>
            <person name="Hegedus B."/>
            <person name="Baldrian P."/>
            <person name="Stursova M."/>
            <person name="Weitz H."/>
            <person name="Taylor A."/>
            <person name="Grigoriev I.V."/>
            <person name="Nagy L.G."/>
            <person name="Martin F."/>
            <person name="Kauserud H."/>
        </authorList>
    </citation>
    <scope>NUCLEOTIDE SEQUENCE</scope>
    <source>
        <strain evidence="2">CBHHK188m</strain>
    </source>
</reference>
<dbReference type="InterPro" id="IPR047142">
    <property type="entry name" value="OryJ/VirC-like"/>
</dbReference>
<protein>
    <recommendedName>
        <fullName evidence="1">Cupin type-2 domain-containing protein</fullName>
    </recommendedName>
</protein>
<dbReference type="CDD" id="cd02231">
    <property type="entry name" value="cupin_BLL6423-like"/>
    <property type="match status" value="1"/>
</dbReference>
<dbReference type="EMBL" id="JARJLG010000018">
    <property type="protein sequence ID" value="KAJ7772835.1"/>
    <property type="molecule type" value="Genomic_DNA"/>
</dbReference>
<keyword evidence="3" id="KW-1185">Reference proteome</keyword>
<dbReference type="PANTHER" id="PTHR36156">
    <property type="entry name" value="SLR2101 PROTEIN"/>
    <property type="match status" value="1"/>
</dbReference>
<evidence type="ECO:0000313" key="2">
    <source>
        <dbReference type="EMBL" id="KAJ7772835.1"/>
    </source>
</evidence>
<dbReference type="InterPro" id="IPR011051">
    <property type="entry name" value="RmlC_Cupin_sf"/>
</dbReference>
<dbReference type="Pfam" id="PF07883">
    <property type="entry name" value="Cupin_2"/>
    <property type="match status" value="1"/>
</dbReference>
<dbReference type="Gene3D" id="2.60.120.10">
    <property type="entry name" value="Jelly Rolls"/>
    <property type="match status" value="1"/>
</dbReference>
<name>A0AAD7JVR6_9AGAR</name>
<dbReference type="Proteomes" id="UP001215280">
    <property type="component" value="Unassembled WGS sequence"/>
</dbReference>
<sequence length="292" mass="31447">MPIEALPGFRILGLNGPLFLHMEGVISVLPSTDIWRCECLNIIPIPSSVDQETSWIMAASSTELPDARLVVTGHAPDGTSIFTFDNIRKSFAPFGPTRTHFTSFHAAPNVPLSNTAPYPDLSGVLPRCPPAGVLFCITDIQPGASTPLHRTLSVDYATVLSGQIVCILDGGDERTIRAGEFVVQRGASHAWHNRTPAPCRILVVKVGAEKIVLGGGEPLDAKIFGRRPDGVSQSDSATKCTKPKVHSAGAIRSGWFDDKPSTAPKEPGLSLRQLWTTFNELSRQTHPPPYSP</sequence>
<evidence type="ECO:0000313" key="3">
    <source>
        <dbReference type="Proteomes" id="UP001215280"/>
    </source>
</evidence>
<feature type="domain" description="Cupin type-2" evidence="1">
    <location>
        <begin position="138"/>
        <end position="204"/>
    </location>
</feature>
<organism evidence="2 3">
    <name type="scientific">Mycena maculata</name>
    <dbReference type="NCBI Taxonomy" id="230809"/>
    <lineage>
        <taxon>Eukaryota</taxon>
        <taxon>Fungi</taxon>
        <taxon>Dikarya</taxon>
        <taxon>Basidiomycota</taxon>
        <taxon>Agaricomycotina</taxon>
        <taxon>Agaricomycetes</taxon>
        <taxon>Agaricomycetidae</taxon>
        <taxon>Agaricales</taxon>
        <taxon>Marasmiineae</taxon>
        <taxon>Mycenaceae</taxon>
        <taxon>Mycena</taxon>
    </lineage>
</organism>
<dbReference type="PANTHER" id="PTHR36156:SF2">
    <property type="entry name" value="CUPIN TYPE-2 DOMAIN-CONTAINING PROTEIN"/>
    <property type="match status" value="1"/>
</dbReference>
<gene>
    <name evidence="2" type="ORF">DFH07DRAFT_145689</name>
</gene>
<dbReference type="InterPro" id="IPR013096">
    <property type="entry name" value="Cupin_2"/>
</dbReference>